<dbReference type="AlphaFoldDB" id="A0A248UIY0"/>
<proteinExistence type="inferred from homology"/>
<dbReference type="Gene3D" id="3.30.530.20">
    <property type="match status" value="1"/>
</dbReference>
<organism evidence="3 4">
    <name type="scientific">Ochrobactrum quorumnocens</name>
    <dbReference type="NCBI Taxonomy" id="271865"/>
    <lineage>
        <taxon>Bacteria</taxon>
        <taxon>Pseudomonadati</taxon>
        <taxon>Pseudomonadota</taxon>
        <taxon>Alphaproteobacteria</taxon>
        <taxon>Hyphomicrobiales</taxon>
        <taxon>Brucellaceae</taxon>
        <taxon>Brucella/Ochrobactrum group</taxon>
        <taxon>Ochrobactrum</taxon>
    </lineage>
</organism>
<dbReference type="KEGG" id="och:CES85_0490"/>
<dbReference type="InterPro" id="IPR023393">
    <property type="entry name" value="START-like_dom_sf"/>
</dbReference>
<evidence type="ECO:0000256" key="1">
    <source>
        <dbReference type="ARBA" id="ARBA00006817"/>
    </source>
</evidence>
<gene>
    <name evidence="3" type="ORF">CES85_0490</name>
</gene>
<reference evidence="3 4" key="1">
    <citation type="submission" date="2017-07" db="EMBL/GenBank/DDBJ databases">
        <title>Phylogenetic study on the rhizospheric bacterium Ochrobactrum sp. A44.</title>
        <authorList>
            <person name="Krzyzanowska D.M."/>
            <person name="Ossowicki A."/>
            <person name="Rajewska M."/>
            <person name="Maciag T."/>
            <person name="Kaczynski Z."/>
            <person name="Czerwicka M."/>
            <person name="Jafra S."/>
        </authorList>
    </citation>
    <scope>NUCLEOTIDE SEQUENCE [LARGE SCALE GENOMIC DNA]</scope>
    <source>
        <strain evidence="3 4">A44</strain>
    </source>
</reference>
<sequence>MSELELTVNRRIAAPREKVFNAWLSPSTLAQFMRVPTDSAKPSDVQTDAVKGGRFSILMHTVDRDVMHSGTYLEIDPHSRLSFTWGSPHSLDDSVVTVDLTEVDPNTTEITLKQVKFRNPDSRDGHIKGWKAILANFDELAG</sequence>
<comment type="similarity">
    <text evidence="1">Belongs to the AHA1 family.</text>
</comment>
<dbReference type="Proteomes" id="UP000215256">
    <property type="component" value="Chromosome 1"/>
</dbReference>
<evidence type="ECO:0000313" key="4">
    <source>
        <dbReference type="Proteomes" id="UP000215256"/>
    </source>
</evidence>
<dbReference type="Pfam" id="PF08327">
    <property type="entry name" value="AHSA1"/>
    <property type="match status" value="1"/>
</dbReference>
<dbReference type="OrthoDB" id="9805228at2"/>
<accession>A0A248UIY0</accession>
<dbReference type="SUPFAM" id="SSF55961">
    <property type="entry name" value="Bet v1-like"/>
    <property type="match status" value="1"/>
</dbReference>
<feature type="domain" description="Activator of Hsp90 ATPase homologue 1/2-like C-terminal" evidence="2">
    <location>
        <begin position="13"/>
        <end position="141"/>
    </location>
</feature>
<dbReference type="CDD" id="cd07814">
    <property type="entry name" value="SRPBCC_CalC_Aha1-like"/>
    <property type="match status" value="1"/>
</dbReference>
<dbReference type="RefSeq" id="WP_095446154.1">
    <property type="nucleotide sequence ID" value="NZ_CP022604.1"/>
</dbReference>
<evidence type="ECO:0000259" key="2">
    <source>
        <dbReference type="Pfam" id="PF08327"/>
    </source>
</evidence>
<dbReference type="InterPro" id="IPR013538">
    <property type="entry name" value="ASHA1/2-like_C"/>
</dbReference>
<name>A0A248UIY0_9HYPH</name>
<protein>
    <recommendedName>
        <fullName evidence="2">Activator of Hsp90 ATPase homologue 1/2-like C-terminal domain-containing protein</fullName>
    </recommendedName>
</protein>
<dbReference type="EMBL" id="CP022604">
    <property type="protein sequence ID" value="ASV86797.1"/>
    <property type="molecule type" value="Genomic_DNA"/>
</dbReference>
<evidence type="ECO:0000313" key="3">
    <source>
        <dbReference type="EMBL" id="ASV86797.1"/>
    </source>
</evidence>